<evidence type="ECO:0000256" key="2">
    <source>
        <dbReference type="ARBA" id="ARBA00005587"/>
    </source>
</evidence>
<organism evidence="7 8">
    <name type="scientific">Serendipita indica (strain DSM 11827)</name>
    <name type="common">Root endophyte fungus</name>
    <name type="synonym">Piriformospora indica</name>
    <dbReference type="NCBI Taxonomy" id="1109443"/>
    <lineage>
        <taxon>Eukaryota</taxon>
        <taxon>Fungi</taxon>
        <taxon>Dikarya</taxon>
        <taxon>Basidiomycota</taxon>
        <taxon>Agaricomycotina</taxon>
        <taxon>Agaricomycetes</taxon>
        <taxon>Sebacinales</taxon>
        <taxon>Serendipitaceae</taxon>
        <taxon>Serendipita</taxon>
    </lineage>
</organism>
<evidence type="ECO:0000256" key="5">
    <source>
        <dbReference type="ARBA" id="ARBA00023136"/>
    </source>
</evidence>
<dbReference type="InParanoid" id="G4THH3"/>
<comment type="caution">
    <text evidence="7">The sequence shown here is derived from an EMBL/GenBank/DDBJ whole genome shotgun (WGS) entry which is preliminary data.</text>
</comment>
<proteinExistence type="inferred from homology"/>
<dbReference type="PANTHER" id="PTHR31123:SF1">
    <property type="entry name" value="ACCUMULATION OF DYADS PROTEIN 2-RELATED"/>
    <property type="match status" value="1"/>
</dbReference>
<accession>G4THH3</accession>
<dbReference type="InterPro" id="IPR000791">
    <property type="entry name" value="Gpr1/Fun34/SatP-like"/>
</dbReference>
<evidence type="ECO:0000256" key="3">
    <source>
        <dbReference type="ARBA" id="ARBA00022692"/>
    </source>
</evidence>
<keyword evidence="5 6" id="KW-0472">Membrane</keyword>
<dbReference type="AlphaFoldDB" id="G4THH3"/>
<gene>
    <name evidence="7" type="ORF">PIIN_04701</name>
</gene>
<dbReference type="GO" id="GO:0005886">
    <property type="term" value="C:plasma membrane"/>
    <property type="evidence" value="ECO:0007669"/>
    <property type="project" value="TreeGrafter"/>
</dbReference>
<feature type="transmembrane region" description="Helical" evidence="6">
    <location>
        <begin position="184"/>
        <end position="205"/>
    </location>
</feature>
<dbReference type="FunCoup" id="G4THH3">
    <property type="interactions" value="39"/>
</dbReference>
<dbReference type="PANTHER" id="PTHR31123">
    <property type="entry name" value="ACCUMULATION OF DYADS PROTEIN 2-RELATED"/>
    <property type="match status" value="1"/>
</dbReference>
<feature type="transmembrane region" description="Helical" evidence="6">
    <location>
        <begin position="64"/>
        <end position="85"/>
    </location>
</feature>
<dbReference type="STRING" id="1109443.G4THH3"/>
<dbReference type="OMA" id="ELQEWEY"/>
<feature type="transmembrane region" description="Helical" evidence="6">
    <location>
        <begin position="127"/>
        <end position="149"/>
    </location>
</feature>
<dbReference type="OrthoDB" id="3648309at2759"/>
<dbReference type="eggNOG" id="ENOG502QUJS">
    <property type="taxonomic scope" value="Eukaryota"/>
</dbReference>
<evidence type="ECO:0000256" key="1">
    <source>
        <dbReference type="ARBA" id="ARBA00004141"/>
    </source>
</evidence>
<dbReference type="NCBIfam" id="NF038013">
    <property type="entry name" value="AceTr_1"/>
    <property type="match status" value="1"/>
</dbReference>
<dbReference type="InterPro" id="IPR051633">
    <property type="entry name" value="AceTr"/>
</dbReference>
<evidence type="ECO:0000313" key="8">
    <source>
        <dbReference type="Proteomes" id="UP000007148"/>
    </source>
</evidence>
<evidence type="ECO:0000256" key="6">
    <source>
        <dbReference type="SAM" id="Phobius"/>
    </source>
</evidence>
<comment type="similarity">
    <text evidence="2">Belongs to the acetate uptake transporter (AceTr) (TC 2.A.96) family.</text>
</comment>
<evidence type="ECO:0000256" key="4">
    <source>
        <dbReference type="ARBA" id="ARBA00022989"/>
    </source>
</evidence>
<keyword evidence="8" id="KW-1185">Reference proteome</keyword>
<feature type="transmembrane region" description="Helical" evidence="6">
    <location>
        <begin position="155"/>
        <end position="177"/>
    </location>
</feature>
<protein>
    <submittedName>
        <fullName evidence="7">Related to ADY2-Protein essential for the acetate permease activity</fullName>
    </submittedName>
</protein>
<dbReference type="GO" id="GO:0015123">
    <property type="term" value="F:acetate transmembrane transporter activity"/>
    <property type="evidence" value="ECO:0007669"/>
    <property type="project" value="TreeGrafter"/>
</dbReference>
<name>G4THH3_SERID</name>
<sequence>MSVLSVDIEKGVHGERAVVECVTPVQQPRALGDPVPLGLCSFALTTFVLSLINLQVHGVTVPNVVVGLTLFYGGVAQFSSGLWGFAVGNTFAGTVFASYGTFWLSYSAILIPNFGIATAYGDNVAELHTAISFFLFGWFILTTLMLIVVLRHSVAFIFVFTVLDLTFLTLAVGEYLISTPWIKAGGVCGLLAAFSAWYCALSLLLNKENSYFQLPLVLLT</sequence>
<feature type="transmembrane region" description="Helical" evidence="6">
    <location>
        <begin position="35"/>
        <end position="52"/>
    </location>
</feature>
<dbReference type="EMBL" id="CAFZ01000094">
    <property type="protein sequence ID" value="CCA70766.1"/>
    <property type="molecule type" value="Genomic_DNA"/>
</dbReference>
<dbReference type="HOGENOM" id="CLU_051062_1_2_1"/>
<keyword evidence="4 6" id="KW-1133">Transmembrane helix</keyword>
<dbReference type="Proteomes" id="UP000007148">
    <property type="component" value="Unassembled WGS sequence"/>
</dbReference>
<comment type="subcellular location">
    <subcellularLocation>
        <location evidence="1">Membrane</location>
        <topology evidence="1">Multi-pass membrane protein</topology>
    </subcellularLocation>
</comment>
<evidence type="ECO:0000313" key="7">
    <source>
        <dbReference type="EMBL" id="CCA70766.1"/>
    </source>
</evidence>
<reference evidence="7 8" key="1">
    <citation type="journal article" date="2011" name="PLoS Pathog.">
        <title>Endophytic Life Strategies Decoded by Genome and Transcriptome Analyses of the Mutualistic Root Symbiont Piriformospora indica.</title>
        <authorList>
            <person name="Zuccaro A."/>
            <person name="Lahrmann U."/>
            <person name="Guldener U."/>
            <person name="Langen G."/>
            <person name="Pfiffi S."/>
            <person name="Biedenkopf D."/>
            <person name="Wong P."/>
            <person name="Samans B."/>
            <person name="Grimm C."/>
            <person name="Basiewicz M."/>
            <person name="Murat C."/>
            <person name="Martin F."/>
            <person name="Kogel K.H."/>
        </authorList>
    </citation>
    <scope>NUCLEOTIDE SEQUENCE [LARGE SCALE GENOMIC DNA]</scope>
    <source>
        <strain evidence="7 8">DSM 11827</strain>
    </source>
</reference>
<keyword evidence="3 6" id="KW-0812">Transmembrane</keyword>
<feature type="transmembrane region" description="Helical" evidence="6">
    <location>
        <begin position="91"/>
        <end position="115"/>
    </location>
</feature>
<dbReference type="Pfam" id="PF01184">
    <property type="entry name" value="Gpr1_Fun34_YaaH"/>
    <property type="match status" value="1"/>
</dbReference>